<evidence type="ECO:0000313" key="1">
    <source>
        <dbReference type="EMBL" id="QQZ51656.1"/>
    </source>
</evidence>
<gene>
    <name evidence="1" type="primary">hfaD</name>
    <name evidence="1" type="ORF">JKL49_12210</name>
</gene>
<dbReference type="AlphaFoldDB" id="A0A974P5N9"/>
<dbReference type="EMBL" id="CP068570">
    <property type="protein sequence ID" value="QQZ51656.1"/>
    <property type="molecule type" value="Genomic_DNA"/>
</dbReference>
<name>A0A974P5N9_9CAUL</name>
<dbReference type="NCBIfam" id="NF037936">
    <property type="entry name" value="holdfast_HfaD"/>
    <property type="match status" value="1"/>
</dbReference>
<sequence length="97" mass="9505">MIVDNTQFNEGGGIEAVAAYTGGEGYDGLASASASGNAVVGYACADCSGRLTVANSQTNTTDIGATATATLTTGRSISGVANAVGNTATYYVSRPGE</sequence>
<dbReference type="InterPro" id="IPR049860">
    <property type="entry name" value="Holdfast_HfaD"/>
</dbReference>
<organism evidence="1">
    <name type="scientific">Phenylobacterium glaciei</name>
    <dbReference type="NCBI Taxonomy" id="2803784"/>
    <lineage>
        <taxon>Bacteria</taxon>
        <taxon>Pseudomonadati</taxon>
        <taxon>Pseudomonadota</taxon>
        <taxon>Alphaproteobacteria</taxon>
        <taxon>Caulobacterales</taxon>
        <taxon>Caulobacteraceae</taxon>
        <taxon>Phenylobacterium</taxon>
    </lineage>
</organism>
<accession>A0A974P5N9</accession>
<protein>
    <submittedName>
        <fullName evidence="1">Holdfast anchor protein HfaD</fullName>
    </submittedName>
</protein>
<reference evidence="1" key="1">
    <citation type="submission" date="2021-01" db="EMBL/GenBank/DDBJ databases">
        <title>Genome sequence of Phenylobacterium sp. 20VBR1 isolated from a valley glaceir, Ny-Alesund, Svalbard.</title>
        <authorList>
            <person name="Thomas F.A."/>
            <person name="Krishnan K.P."/>
            <person name="Sinha R.K."/>
        </authorList>
    </citation>
    <scope>NUCLEOTIDE SEQUENCE</scope>
    <source>
        <strain evidence="1">20VBR1</strain>
    </source>
</reference>
<proteinExistence type="predicted"/>